<protein>
    <submittedName>
        <fullName evidence="1">Uncharacterized protein</fullName>
    </submittedName>
</protein>
<name>A0A4Y2DTJ4_ARAVE</name>
<dbReference type="AlphaFoldDB" id="A0A4Y2DTJ4"/>
<gene>
    <name evidence="1" type="ORF">AVEN_172502_1</name>
</gene>
<keyword evidence="2" id="KW-1185">Reference proteome</keyword>
<dbReference type="EMBL" id="BGPR01000415">
    <property type="protein sequence ID" value="GBM19034.1"/>
    <property type="molecule type" value="Genomic_DNA"/>
</dbReference>
<accession>A0A4Y2DTJ4</accession>
<comment type="caution">
    <text evidence="1">The sequence shown here is derived from an EMBL/GenBank/DDBJ whole genome shotgun (WGS) entry which is preliminary data.</text>
</comment>
<dbReference type="Proteomes" id="UP000499080">
    <property type="component" value="Unassembled WGS sequence"/>
</dbReference>
<organism evidence="1 2">
    <name type="scientific">Araneus ventricosus</name>
    <name type="common">Orbweaver spider</name>
    <name type="synonym">Epeira ventricosa</name>
    <dbReference type="NCBI Taxonomy" id="182803"/>
    <lineage>
        <taxon>Eukaryota</taxon>
        <taxon>Metazoa</taxon>
        <taxon>Ecdysozoa</taxon>
        <taxon>Arthropoda</taxon>
        <taxon>Chelicerata</taxon>
        <taxon>Arachnida</taxon>
        <taxon>Araneae</taxon>
        <taxon>Araneomorphae</taxon>
        <taxon>Entelegynae</taxon>
        <taxon>Araneoidea</taxon>
        <taxon>Araneidae</taxon>
        <taxon>Araneus</taxon>
    </lineage>
</organism>
<evidence type="ECO:0000313" key="2">
    <source>
        <dbReference type="Proteomes" id="UP000499080"/>
    </source>
</evidence>
<reference evidence="1 2" key="1">
    <citation type="journal article" date="2019" name="Sci. Rep.">
        <title>Orb-weaving spider Araneus ventricosus genome elucidates the spidroin gene catalogue.</title>
        <authorList>
            <person name="Kono N."/>
            <person name="Nakamura H."/>
            <person name="Ohtoshi R."/>
            <person name="Moran D.A.P."/>
            <person name="Shinohara A."/>
            <person name="Yoshida Y."/>
            <person name="Fujiwara M."/>
            <person name="Mori M."/>
            <person name="Tomita M."/>
            <person name="Arakawa K."/>
        </authorList>
    </citation>
    <scope>NUCLEOTIDE SEQUENCE [LARGE SCALE GENOMIC DNA]</scope>
</reference>
<sequence>MLERLVNSLRGFSAGDAGHSLSDRSTQRGNPMRIGGRKVLIFVVHLVIMLDIPDKAVLRHFEQRPVWFHPFKPIHLGGSFTKAPKRTTGRRDLLLPAFETRPLPLSDPPLEGSDLTSMAEWTSNDVGLKPMRTPSIIGFLD</sequence>
<evidence type="ECO:0000313" key="1">
    <source>
        <dbReference type="EMBL" id="GBM19034.1"/>
    </source>
</evidence>
<proteinExistence type="predicted"/>